<gene>
    <name evidence="2" type="ORF">D8780_13560</name>
</gene>
<dbReference type="EMBL" id="RCWN01000001">
    <property type="protein sequence ID" value="RLQ89116.1"/>
    <property type="molecule type" value="Genomic_DNA"/>
</dbReference>
<protein>
    <submittedName>
        <fullName evidence="2">Uncharacterized protein</fullName>
    </submittedName>
</protein>
<proteinExistence type="predicted"/>
<reference evidence="2 3" key="1">
    <citation type="submission" date="2018-10" db="EMBL/GenBank/DDBJ databases">
        <title>Notoacmeibacter sp. M2BS9Y-3-1, whole genome shotgun sequence.</title>
        <authorList>
            <person name="Tuo L."/>
        </authorList>
    </citation>
    <scope>NUCLEOTIDE SEQUENCE [LARGE SCALE GENOMIC DNA]</scope>
    <source>
        <strain evidence="2 3">M2BS9Y-3-1</strain>
    </source>
</reference>
<dbReference type="RefSeq" id="WP_121646083.1">
    <property type="nucleotide sequence ID" value="NZ_RCWN01000001.1"/>
</dbReference>
<organism evidence="2 3">
    <name type="scientific">Notoacmeibacter ruber</name>
    <dbReference type="NCBI Taxonomy" id="2670375"/>
    <lineage>
        <taxon>Bacteria</taxon>
        <taxon>Pseudomonadati</taxon>
        <taxon>Pseudomonadota</taxon>
        <taxon>Alphaproteobacteria</taxon>
        <taxon>Hyphomicrobiales</taxon>
        <taxon>Notoacmeibacteraceae</taxon>
        <taxon>Notoacmeibacter</taxon>
    </lineage>
</organism>
<keyword evidence="3" id="KW-1185">Reference proteome</keyword>
<name>A0A3L7JEL3_9HYPH</name>
<evidence type="ECO:0000313" key="2">
    <source>
        <dbReference type="EMBL" id="RLQ89116.1"/>
    </source>
</evidence>
<evidence type="ECO:0000256" key="1">
    <source>
        <dbReference type="SAM" id="MobiDB-lite"/>
    </source>
</evidence>
<accession>A0A3L7JEL3</accession>
<feature type="region of interest" description="Disordered" evidence="1">
    <location>
        <begin position="67"/>
        <end position="92"/>
    </location>
</feature>
<evidence type="ECO:0000313" key="3">
    <source>
        <dbReference type="Proteomes" id="UP000281094"/>
    </source>
</evidence>
<dbReference type="Proteomes" id="UP000281094">
    <property type="component" value="Unassembled WGS sequence"/>
</dbReference>
<dbReference type="AlphaFoldDB" id="A0A3L7JEL3"/>
<comment type="caution">
    <text evidence="2">The sequence shown here is derived from an EMBL/GenBank/DDBJ whole genome shotgun (WGS) entry which is preliminary data.</text>
</comment>
<sequence length="92" mass="10107">MDVQTQLRLSARRFDSEETILDALRELCEAGVDPDEMENQLVRLGPTDLDILSTVLSDLREVMAANDHKAPVSAAESTPSGQKRYGRFAASS</sequence>